<gene>
    <name evidence="1" type="ORF">C2G38_2159416</name>
</gene>
<accession>A0A397VZF9</accession>
<protein>
    <submittedName>
        <fullName evidence="1">Uncharacterized protein</fullName>
    </submittedName>
</protein>
<evidence type="ECO:0000313" key="2">
    <source>
        <dbReference type="Proteomes" id="UP000266673"/>
    </source>
</evidence>
<dbReference type="OrthoDB" id="2470665at2759"/>
<comment type="caution">
    <text evidence="1">The sequence shown here is derived from an EMBL/GenBank/DDBJ whole genome shotgun (WGS) entry which is preliminary data.</text>
</comment>
<name>A0A397VZF9_9GLOM</name>
<reference evidence="1 2" key="1">
    <citation type="submission" date="2018-06" db="EMBL/GenBank/DDBJ databases">
        <title>Comparative genomics reveals the genomic features of Rhizophagus irregularis, R. cerebriforme, R. diaphanum and Gigaspora rosea, and their symbiotic lifestyle signature.</title>
        <authorList>
            <person name="Morin E."/>
            <person name="San Clemente H."/>
            <person name="Chen E.C.H."/>
            <person name="De La Providencia I."/>
            <person name="Hainaut M."/>
            <person name="Kuo A."/>
            <person name="Kohler A."/>
            <person name="Murat C."/>
            <person name="Tang N."/>
            <person name="Roy S."/>
            <person name="Loubradou J."/>
            <person name="Henrissat B."/>
            <person name="Grigoriev I.V."/>
            <person name="Corradi N."/>
            <person name="Roux C."/>
            <person name="Martin F.M."/>
        </authorList>
    </citation>
    <scope>NUCLEOTIDE SEQUENCE [LARGE SCALE GENOMIC DNA]</scope>
    <source>
        <strain evidence="1 2">DAOM 194757</strain>
    </source>
</reference>
<evidence type="ECO:0000313" key="1">
    <source>
        <dbReference type="EMBL" id="RIB27900.1"/>
    </source>
</evidence>
<dbReference type="Proteomes" id="UP000266673">
    <property type="component" value="Unassembled WGS sequence"/>
</dbReference>
<organism evidence="1 2">
    <name type="scientific">Gigaspora rosea</name>
    <dbReference type="NCBI Taxonomy" id="44941"/>
    <lineage>
        <taxon>Eukaryota</taxon>
        <taxon>Fungi</taxon>
        <taxon>Fungi incertae sedis</taxon>
        <taxon>Mucoromycota</taxon>
        <taxon>Glomeromycotina</taxon>
        <taxon>Glomeromycetes</taxon>
        <taxon>Diversisporales</taxon>
        <taxon>Gigasporaceae</taxon>
        <taxon>Gigaspora</taxon>
    </lineage>
</organism>
<sequence length="139" mass="16307">MDATKEHEYLGQQFTNVSTATNIERPMESDENEFVWLQLFADNEVEEPINKEFINERIISTAKEEELIKAQEALTQASSEENIVEFMNPHKVTGKRRYKRTSYYNEGMSQETSSKKKREYTCSFCKKPVHNISTCPNRR</sequence>
<dbReference type="EMBL" id="QKWP01000084">
    <property type="protein sequence ID" value="RIB27900.1"/>
    <property type="molecule type" value="Genomic_DNA"/>
</dbReference>
<keyword evidence="2" id="KW-1185">Reference proteome</keyword>
<dbReference type="AlphaFoldDB" id="A0A397VZF9"/>
<proteinExistence type="predicted"/>